<protein>
    <submittedName>
        <fullName evidence="2">Uncharacterized protein</fullName>
    </submittedName>
</protein>
<name>A0ABY8KAU5_9ACTN</name>
<dbReference type="Proteomes" id="UP001216440">
    <property type="component" value="Chromosome"/>
</dbReference>
<evidence type="ECO:0000313" key="3">
    <source>
        <dbReference type="Proteomes" id="UP001216440"/>
    </source>
</evidence>
<keyword evidence="1" id="KW-1133">Transmembrane helix</keyword>
<reference evidence="2 3" key="1">
    <citation type="submission" date="2023-03" db="EMBL/GenBank/DDBJ databases">
        <authorList>
            <person name="Mo P."/>
        </authorList>
    </citation>
    <scope>NUCLEOTIDE SEQUENCE [LARGE SCALE GENOMIC DNA]</scope>
    <source>
        <strain evidence="2 3">HUAS 5</strain>
    </source>
</reference>
<keyword evidence="3" id="KW-1185">Reference proteome</keyword>
<evidence type="ECO:0000256" key="1">
    <source>
        <dbReference type="SAM" id="Phobius"/>
    </source>
</evidence>
<organism evidence="2 3">
    <name type="scientific">Streptomyces cathayae</name>
    <dbReference type="NCBI Taxonomy" id="3031124"/>
    <lineage>
        <taxon>Bacteria</taxon>
        <taxon>Bacillati</taxon>
        <taxon>Actinomycetota</taxon>
        <taxon>Actinomycetes</taxon>
        <taxon>Kitasatosporales</taxon>
        <taxon>Streptomycetaceae</taxon>
        <taxon>Streptomyces</taxon>
    </lineage>
</organism>
<dbReference type="EMBL" id="CP121682">
    <property type="protein sequence ID" value="WGD44982.1"/>
    <property type="molecule type" value="Genomic_DNA"/>
</dbReference>
<gene>
    <name evidence="2" type="ORF">PYS65_22105</name>
</gene>
<dbReference type="RefSeq" id="WP_279338032.1">
    <property type="nucleotide sequence ID" value="NZ_CP121682.1"/>
</dbReference>
<keyword evidence="1" id="KW-0812">Transmembrane</keyword>
<evidence type="ECO:0000313" key="2">
    <source>
        <dbReference type="EMBL" id="WGD44982.1"/>
    </source>
</evidence>
<feature type="transmembrane region" description="Helical" evidence="1">
    <location>
        <begin position="16"/>
        <end position="35"/>
    </location>
</feature>
<sequence length="85" mass="9244">MVGWWAAVRRVRVETAAVYAMAVLVYGSAVVGVVFGGPWTIVWFLPALLGSLVAIWCVRYAARWEVSAAARAAARAAAEEEEPRH</sequence>
<keyword evidence="1" id="KW-0472">Membrane</keyword>
<accession>A0ABY8KAU5</accession>
<proteinExistence type="predicted"/>
<feature type="transmembrane region" description="Helical" evidence="1">
    <location>
        <begin position="41"/>
        <end position="62"/>
    </location>
</feature>